<dbReference type="EMBL" id="SGXA01000001">
    <property type="protein sequence ID" value="RZS75099.1"/>
    <property type="molecule type" value="Genomic_DNA"/>
</dbReference>
<gene>
    <name evidence="1" type="ORF">EV199_0960</name>
</gene>
<reference evidence="1 2" key="1">
    <citation type="submission" date="2019-02" db="EMBL/GenBank/DDBJ databases">
        <title>Genomic Encyclopedia of Type Strains, Phase IV (KMG-IV): sequencing the most valuable type-strain genomes for metagenomic binning, comparative biology and taxonomic classification.</title>
        <authorList>
            <person name="Goeker M."/>
        </authorList>
    </citation>
    <scope>NUCLEOTIDE SEQUENCE [LARGE SCALE GENOMIC DNA]</scope>
    <source>
        <strain evidence="1 2">DSM 18116</strain>
    </source>
</reference>
<dbReference type="Proteomes" id="UP000293874">
    <property type="component" value="Unassembled WGS sequence"/>
</dbReference>
<sequence>MSSVDHNNKHSPDGVTSSLQDEIIRIATLRLGHPLSPELISMVRINRWGYMGLESIIDTIKFIEVDEIENYLYGLK</sequence>
<evidence type="ECO:0000313" key="2">
    <source>
        <dbReference type="Proteomes" id="UP000293874"/>
    </source>
</evidence>
<keyword evidence="2" id="KW-1185">Reference proteome</keyword>
<comment type="caution">
    <text evidence="1">The sequence shown here is derived from an EMBL/GenBank/DDBJ whole genome shotgun (WGS) entry which is preliminary data.</text>
</comment>
<proteinExistence type="predicted"/>
<accession>A0A4Q7N2J7</accession>
<evidence type="ECO:0000313" key="1">
    <source>
        <dbReference type="EMBL" id="RZS75099.1"/>
    </source>
</evidence>
<organism evidence="1 2">
    <name type="scientific">Pseudobacter ginsenosidimutans</name>
    <dbReference type="NCBI Taxonomy" id="661488"/>
    <lineage>
        <taxon>Bacteria</taxon>
        <taxon>Pseudomonadati</taxon>
        <taxon>Bacteroidota</taxon>
        <taxon>Chitinophagia</taxon>
        <taxon>Chitinophagales</taxon>
        <taxon>Chitinophagaceae</taxon>
        <taxon>Pseudobacter</taxon>
    </lineage>
</organism>
<name>A0A4Q7N2J7_9BACT</name>
<dbReference type="AlphaFoldDB" id="A0A4Q7N2J7"/>
<protein>
    <submittedName>
        <fullName evidence="1">Uncharacterized protein</fullName>
    </submittedName>
</protein>